<organism evidence="3 4">
    <name type="scientific">Candidatus Kerfeldbacteria bacterium RIFCSPHIGHO2_02_FULL_42_14</name>
    <dbReference type="NCBI Taxonomy" id="1798540"/>
    <lineage>
        <taxon>Bacteria</taxon>
        <taxon>Candidatus Kerfeldiibacteriota</taxon>
    </lineage>
</organism>
<sequence>MPLQDLFALGGGSPLTVFWFLLSQGGWMIILPIMIWAFGWGYLEILQNGFNARLTKTLLAIDVPKDNEQSFRAIEQIFAQIAGAHDDPDFTEKYLDGRFQEYFSLEIVSVEGYIQFLIWTPKKFQDLIEAAFYAQYPDAEITEVEDYVDDVPKEIPNEDYELYGGEFVPTNRQYYSIRTYPQFEDKLTGVAVDPMAGLLEVMSKIGPGEQVWLQLVITPVGDEWKEQAKRLALKIAGKKVKVSYNLIEKAVYGSLKTVSYMGEQTLGTGVSVPEEKADDKPPSILLHLTPGELNQIKSLEEKAAKIAFKTRFRFVYIARREVYSKPRVISPLVGAVKQFNTQDLGGLKVDKLTKTKAKYFFIKRRNLARKHRILRAYRSRTSWVGARTGNCILNIEELASIYHFPLITVKTASVTRVETKKYEPPRKLPILPREILKQEAALADNPLGNEAMREVFLRSPEETQHNEAPELSTQTVTEVQIPRTPKSSVVDAGHIKNTPPTNLPIG</sequence>
<dbReference type="AlphaFoldDB" id="A0A1G2AP14"/>
<dbReference type="Pfam" id="PF26449">
    <property type="entry name" value="DUF8128"/>
    <property type="match status" value="1"/>
</dbReference>
<proteinExistence type="predicted"/>
<evidence type="ECO:0000313" key="4">
    <source>
        <dbReference type="Proteomes" id="UP000177165"/>
    </source>
</evidence>
<feature type="domain" description="DUF8128" evidence="2">
    <location>
        <begin position="103"/>
        <end position="413"/>
    </location>
</feature>
<dbReference type="InterPro" id="IPR058441">
    <property type="entry name" value="DUF8128"/>
</dbReference>
<dbReference type="EMBL" id="MHKB01000013">
    <property type="protein sequence ID" value="OGY78664.1"/>
    <property type="molecule type" value="Genomic_DNA"/>
</dbReference>
<feature type="region of interest" description="Disordered" evidence="1">
    <location>
        <begin position="461"/>
        <end position="506"/>
    </location>
</feature>
<dbReference type="STRING" id="1798540.A3B74_04805"/>
<name>A0A1G2AP14_9BACT</name>
<gene>
    <name evidence="3" type="ORF">A3B74_04805</name>
</gene>
<reference evidence="3 4" key="1">
    <citation type="journal article" date="2016" name="Nat. Commun.">
        <title>Thousands of microbial genomes shed light on interconnected biogeochemical processes in an aquifer system.</title>
        <authorList>
            <person name="Anantharaman K."/>
            <person name="Brown C.T."/>
            <person name="Hug L.A."/>
            <person name="Sharon I."/>
            <person name="Castelle C.J."/>
            <person name="Probst A.J."/>
            <person name="Thomas B.C."/>
            <person name="Singh A."/>
            <person name="Wilkins M.J."/>
            <person name="Karaoz U."/>
            <person name="Brodie E.L."/>
            <person name="Williams K.H."/>
            <person name="Hubbard S.S."/>
            <person name="Banfield J.F."/>
        </authorList>
    </citation>
    <scope>NUCLEOTIDE SEQUENCE [LARGE SCALE GENOMIC DNA]</scope>
</reference>
<accession>A0A1G2AP14</accession>
<evidence type="ECO:0000256" key="1">
    <source>
        <dbReference type="SAM" id="MobiDB-lite"/>
    </source>
</evidence>
<dbReference type="Proteomes" id="UP000177165">
    <property type="component" value="Unassembled WGS sequence"/>
</dbReference>
<protein>
    <recommendedName>
        <fullName evidence="2">DUF8128 domain-containing protein</fullName>
    </recommendedName>
</protein>
<comment type="caution">
    <text evidence="3">The sequence shown here is derived from an EMBL/GenBank/DDBJ whole genome shotgun (WGS) entry which is preliminary data.</text>
</comment>
<evidence type="ECO:0000259" key="2">
    <source>
        <dbReference type="Pfam" id="PF26449"/>
    </source>
</evidence>
<evidence type="ECO:0000313" key="3">
    <source>
        <dbReference type="EMBL" id="OGY78664.1"/>
    </source>
</evidence>